<keyword evidence="2" id="KW-1133">Transmembrane helix</keyword>
<reference evidence="3 4" key="1">
    <citation type="submission" date="2019-06" db="EMBL/GenBank/DDBJ databases">
        <title>Genome sequence of Ureibacillus terrenus.</title>
        <authorList>
            <person name="Maclea K.S."/>
            <person name="Simoes M."/>
        </authorList>
    </citation>
    <scope>NUCLEOTIDE SEQUENCE [LARGE SCALE GENOMIC DNA]</scope>
    <source>
        <strain evidence="3 4">ATCC BAA-384</strain>
    </source>
</reference>
<sequence length="92" mass="10415">MKKNDNGQKEPNGQEPSETKANLIQTLKTYSRYSTRTIPIWKRIVIVLALMIFASIFGLMIGYGVIGDGKAFDALKWSTYKHIFDLMNGTTK</sequence>
<evidence type="ECO:0000313" key="3">
    <source>
        <dbReference type="EMBL" id="TQE90950.1"/>
    </source>
</evidence>
<feature type="compositionally biased region" description="Polar residues" evidence="1">
    <location>
        <begin position="9"/>
        <end position="20"/>
    </location>
</feature>
<keyword evidence="3" id="KW-0240">DNA-directed RNA polymerase</keyword>
<dbReference type="InterPro" id="IPR024596">
    <property type="entry name" value="RNApol_su_b/EpuA"/>
</dbReference>
<comment type="caution">
    <text evidence="3">The sequence shown here is derived from an EMBL/GenBank/DDBJ whole genome shotgun (WGS) entry which is preliminary data.</text>
</comment>
<keyword evidence="2" id="KW-0812">Transmembrane</keyword>
<evidence type="ECO:0000256" key="2">
    <source>
        <dbReference type="SAM" id="Phobius"/>
    </source>
</evidence>
<dbReference type="AlphaFoldDB" id="A0A540V2H2"/>
<accession>A0A540V2H2</accession>
<organism evidence="3 4">
    <name type="scientific">Ureibacillus terrenus</name>
    <dbReference type="NCBI Taxonomy" id="118246"/>
    <lineage>
        <taxon>Bacteria</taxon>
        <taxon>Bacillati</taxon>
        <taxon>Bacillota</taxon>
        <taxon>Bacilli</taxon>
        <taxon>Bacillales</taxon>
        <taxon>Caryophanaceae</taxon>
        <taxon>Ureibacillus</taxon>
    </lineage>
</organism>
<feature type="transmembrane region" description="Helical" evidence="2">
    <location>
        <begin position="44"/>
        <end position="66"/>
    </location>
</feature>
<gene>
    <name evidence="3" type="ORF">FKZ59_07870</name>
</gene>
<evidence type="ECO:0000313" key="4">
    <source>
        <dbReference type="Proteomes" id="UP000315753"/>
    </source>
</evidence>
<dbReference type="EMBL" id="VIGD01000008">
    <property type="protein sequence ID" value="TQE90950.1"/>
    <property type="molecule type" value="Genomic_DNA"/>
</dbReference>
<keyword evidence="2" id="KW-0472">Membrane</keyword>
<keyword evidence="3" id="KW-0804">Transcription</keyword>
<dbReference type="OrthoDB" id="2300232at2"/>
<feature type="region of interest" description="Disordered" evidence="1">
    <location>
        <begin position="1"/>
        <end position="20"/>
    </location>
</feature>
<dbReference type="GO" id="GO:0000428">
    <property type="term" value="C:DNA-directed RNA polymerase complex"/>
    <property type="evidence" value="ECO:0007669"/>
    <property type="project" value="UniProtKB-KW"/>
</dbReference>
<proteinExistence type="predicted"/>
<evidence type="ECO:0000256" key="1">
    <source>
        <dbReference type="SAM" id="MobiDB-lite"/>
    </source>
</evidence>
<protein>
    <submittedName>
        <fullName evidence="3">DNA-directed RNA polymerase subunit beta</fullName>
    </submittedName>
</protein>
<dbReference type="Pfam" id="PF11772">
    <property type="entry name" value="EpuA"/>
    <property type="match status" value="1"/>
</dbReference>
<name>A0A540V2H2_9BACL</name>
<dbReference type="Proteomes" id="UP000315753">
    <property type="component" value="Unassembled WGS sequence"/>
</dbReference>
<keyword evidence="4" id="KW-1185">Reference proteome</keyword>